<name>A0A850T700_9BACT</name>
<organism evidence="3 4">
    <name type="scientific">Desulfobacter latus</name>
    <dbReference type="NCBI Taxonomy" id="2292"/>
    <lineage>
        <taxon>Bacteria</taxon>
        <taxon>Pseudomonadati</taxon>
        <taxon>Thermodesulfobacteriota</taxon>
        <taxon>Desulfobacteria</taxon>
        <taxon>Desulfobacterales</taxon>
        <taxon>Desulfobacteraceae</taxon>
        <taxon>Desulfobacter</taxon>
    </lineage>
</organism>
<accession>A0A850T700</accession>
<dbReference type="SUPFAM" id="SSF47598">
    <property type="entry name" value="Ribbon-helix-helix"/>
    <property type="match status" value="1"/>
</dbReference>
<comment type="caution">
    <text evidence="3">The sequence shown here is derived from an EMBL/GenBank/DDBJ whole genome shotgun (WGS) entry which is preliminary data.</text>
</comment>
<dbReference type="PANTHER" id="PTHR35401">
    <property type="entry name" value="COPG FAMILY HELIX-TURN-HELIX PROTEIN-RELATED-RELATED"/>
    <property type="match status" value="1"/>
</dbReference>
<dbReference type="Pfam" id="PF08681">
    <property type="entry name" value="TacA1"/>
    <property type="match status" value="1"/>
</dbReference>
<evidence type="ECO:0000313" key="4">
    <source>
        <dbReference type="Proteomes" id="UP000553343"/>
    </source>
</evidence>
<dbReference type="AlphaFoldDB" id="A0A850T700"/>
<evidence type="ECO:0000313" key="3">
    <source>
        <dbReference type="EMBL" id="NWH06871.1"/>
    </source>
</evidence>
<evidence type="ECO:0000256" key="2">
    <source>
        <dbReference type="ARBA" id="ARBA00049988"/>
    </source>
</evidence>
<dbReference type="GO" id="GO:0006355">
    <property type="term" value="P:regulation of DNA-templated transcription"/>
    <property type="evidence" value="ECO:0007669"/>
    <property type="project" value="InterPro"/>
</dbReference>
<dbReference type="NCBIfam" id="NF041551">
    <property type="entry name" value="YlcI_YnfO_N"/>
    <property type="match status" value="1"/>
</dbReference>
<dbReference type="RefSeq" id="WP_178368317.1">
    <property type="nucleotide sequence ID" value="NZ_JACADJ010000129.1"/>
</dbReference>
<sequence>MKAETKTARVSARISPNVYNTLTEASEITGSTLNQFIVHAALEKAQAIIENENKIRLNKQSARHLFELIENPPKANPKLAQAVNYPSAKDRGA</sequence>
<keyword evidence="1" id="KW-1277">Toxin-antitoxin system</keyword>
<evidence type="ECO:0000256" key="1">
    <source>
        <dbReference type="ARBA" id="ARBA00022649"/>
    </source>
</evidence>
<dbReference type="PANTHER" id="PTHR35401:SF2">
    <property type="entry name" value="ABC-TYPE TRANSPORT SYSTEM"/>
    <property type="match status" value="1"/>
</dbReference>
<dbReference type="InterPro" id="IPR014795">
    <property type="entry name" value="TacA_1-like"/>
</dbReference>
<dbReference type="Proteomes" id="UP000553343">
    <property type="component" value="Unassembled WGS sequence"/>
</dbReference>
<reference evidence="3 4" key="1">
    <citation type="submission" date="2020-06" db="EMBL/GenBank/DDBJ databases">
        <title>High-quality draft genome of sulfate reducer Desulfobacter latus type strain AcrS2 isolated from marine sediment.</title>
        <authorList>
            <person name="Hoppe M."/>
            <person name="Larsen C.K."/>
            <person name="Marshall I.P.G."/>
            <person name="Schramm A."/>
            <person name="Marietou A.G."/>
        </authorList>
    </citation>
    <scope>NUCLEOTIDE SEQUENCE [LARGE SCALE GENOMIC DNA]</scope>
    <source>
        <strain evidence="3 4">AcRS2</strain>
    </source>
</reference>
<protein>
    <submittedName>
        <fullName evidence="3">DUF1778 domain-containing protein</fullName>
    </submittedName>
</protein>
<comment type="similarity">
    <text evidence="2">Belongs to the TacA antitoxin family.</text>
</comment>
<dbReference type="InterPro" id="IPR010985">
    <property type="entry name" value="Ribbon_hlx_hlx"/>
</dbReference>
<gene>
    <name evidence="3" type="ORF">HXW94_18130</name>
</gene>
<proteinExistence type="inferred from homology"/>
<dbReference type="Gene3D" id="1.20.5.780">
    <property type="entry name" value="Single helix bin"/>
    <property type="match status" value="1"/>
</dbReference>
<dbReference type="EMBL" id="JACADJ010000129">
    <property type="protein sequence ID" value="NWH06871.1"/>
    <property type="molecule type" value="Genomic_DNA"/>
</dbReference>
<keyword evidence="4" id="KW-1185">Reference proteome</keyword>